<sequence>MALLRLMTMISAGALSTTVLAQAPQLPGGATSLNETYQDWTVGCRVVNDTRSCTITQQQQRQDGQRVLAIELRKQADQAVPGLLVLPFGLSLQGGVTLQIDEQPALALQNFTTCLPAGCLVSLNFDEAAVSMLRGGTALKVTAATHDTKQDVALSISLKGLATALDRLDALEAS</sequence>
<feature type="chain" id="PRO_5008659354" description="Invasion protein" evidence="1">
    <location>
        <begin position="22"/>
        <end position="174"/>
    </location>
</feature>
<evidence type="ECO:0000256" key="1">
    <source>
        <dbReference type="SAM" id="SignalP"/>
    </source>
</evidence>
<dbReference type="Gene3D" id="2.60.40.1880">
    <property type="entry name" value="Invasion associated locus B (IalB) protein"/>
    <property type="match status" value="1"/>
</dbReference>
<keyword evidence="1" id="KW-0732">Signal</keyword>
<organism evidence="2 3">
    <name type="scientific">Mesorhizobium hungaricum</name>
    <dbReference type="NCBI Taxonomy" id="1566387"/>
    <lineage>
        <taxon>Bacteria</taxon>
        <taxon>Pseudomonadati</taxon>
        <taxon>Pseudomonadota</taxon>
        <taxon>Alphaproteobacteria</taxon>
        <taxon>Hyphomicrobiales</taxon>
        <taxon>Phyllobacteriaceae</taxon>
        <taxon>Mesorhizobium</taxon>
    </lineage>
</organism>
<dbReference type="OrthoDB" id="9814802at2"/>
<dbReference type="Pfam" id="PF06776">
    <property type="entry name" value="IalB"/>
    <property type="match status" value="1"/>
</dbReference>
<dbReference type="Proteomes" id="UP000094412">
    <property type="component" value="Unassembled WGS sequence"/>
</dbReference>
<reference evidence="2 3" key="1">
    <citation type="submission" date="2016-08" db="EMBL/GenBank/DDBJ databases">
        <title>Whole genome sequence of Mesorhizobium sp. strain UASWS1009 isolated from industrial sewage.</title>
        <authorList>
            <person name="Crovadore J."/>
            <person name="Calmin G."/>
            <person name="Chablais R."/>
            <person name="Cochard B."/>
            <person name="Lefort F."/>
        </authorList>
    </citation>
    <scope>NUCLEOTIDE SEQUENCE [LARGE SCALE GENOMIC DNA]</scope>
    <source>
        <strain evidence="2 3">UASWS1009</strain>
    </source>
</reference>
<dbReference type="RefSeq" id="WP_024923726.1">
    <property type="nucleotide sequence ID" value="NZ_MDEO01000035.1"/>
</dbReference>
<accession>A0A1C2DIA5</accession>
<dbReference type="EMBL" id="MDEO01000035">
    <property type="protein sequence ID" value="OCX14502.1"/>
    <property type="molecule type" value="Genomic_DNA"/>
</dbReference>
<name>A0A1C2DIA5_9HYPH</name>
<protein>
    <recommendedName>
        <fullName evidence="4">Invasion protein</fullName>
    </recommendedName>
</protein>
<keyword evidence="3" id="KW-1185">Reference proteome</keyword>
<dbReference type="InterPro" id="IPR038696">
    <property type="entry name" value="IalB_sf"/>
</dbReference>
<evidence type="ECO:0000313" key="2">
    <source>
        <dbReference type="EMBL" id="OCX14502.1"/>
    </source>
</evidence>
<proteinExistence type="predicted"/>
<evidence type="ECO:0008006" key="4">
    <source>
        <dbReference type="Google" id="ProtNLM"/>
    </source>
</evidence>
<gene>
    <name evidence="2" type="ORF">QV13_18740</name>
</gene>
<dbReference type="STRING" id="1566387.QV13_18740"/>
<dbReference type="InterPro" id="IPR010642">
    <property type="entry name" value="Invasion_prot_B"/>
</dbReference>
<evidence type="ECO:0000313" key="3">
    <source>
        <dbReference type="Proteomes" id="UP000094412"/>
    </source>
</evidence>
<dbReference type="AlphaFoldDB" id="A0A1C2DIA5"/>
<feature type="signal peptide" evidence="1">
    <location>
        <begin position="1"/>
        <end position="21"/>
    </location>
</feature>
<comment type="caution">
    <text evidence="2">The sequence shown here is derived from an EMBL/GenBank/DDBJ whole genome shotgun (WGS) entry which is preliminary data.</text>
</comment>